<keyword evidence="1" id="KW-0732">Signal</keyword>
<keyword evidence="3" id="KW-1185">Reference proteome</keyword>
<reference evidence="2 3" key="1">
    <citation type="journal article" date="2013" name="Genome Announc.">
        <title>Genome Sequence of the Polycyclic Aromatic Hydrocarbon-Degrading Bacterium Strain Marinobacter nanhaiticus D15-8WT.</title>
        <authorList>
            <person name="Cui Z."/>
            <person name="Gao W."/>
            <person name="Li Q."/>
            <person name="Xu G."/>
            <person name="Zheng L."/>
        </authorList>
    </citation>
    <scope>NUCLEOTIDE SEQUENCE [LARGE SCALE GENOMIC DNA]</scope>
    <source>
        <strain evidence="2 3">D15-8W</strain>
    </source>
</reference>
<dbReference type="Proteomes" id="UP000013165">
    <property type="component" value="Unassembled WGS sequence"/>
</dbReference>
<accession>N6X2B2</accession>
<feature type="chain" id="PRO_5004127429" evidence="1">
    <location>
        <begin position="21"/>
        <end position="171"/>
    </location>
</feature>
<dbReference type="RefSeq" id="WP_004579479.1">
    <property type="nucleotide sequence ID" value="NZ_AP028878.1"/>
</dbReference>
<dbReference type="HOGENOM" id="CLU_1561111_0_0_6"/>
<evidence type="ECO:0000256" key="1">
    <source>
        <dbReference type="SAM" id="SignalP"/>
    </source>
</evidence>
<gene>
    <name evidence="2" type="ORF">J057_07531</name>
</gene>
<name>N6X2B2_9GAMM</name>
<dbReference type="STRING" id="626887.J057_07531"/>
<organism evidence="2 3">
    <name type="scientific">Marinobacter nanhaiticus D15-8W</name>
    <dbReference type="NCBI Taxonomy" id="626887"/>
    <lineage>
        <taxon>Bacteria</taxon>
        <taxon>Pseudomonadati</taxon>
        <taxon>Pseudomonadota</taxon>
        <taxon>Gammaproteobacteria</taxon>
        <taxon>Pseudomonadales</taxon>
        <taxon>Marinobacteraceae</taxon>
        <taxon>Marinobacter</taxon>
    </lineage>
</organism>
<protein>
    <submittedName>
        <fullName evidence="2">Uncharacterized protein</fullName>
    </submittedName>
</protein>
<comment type="caution">
    <text evidence="2">The sequence shown here is derived from an EMBL/GenBank/DDBJ whole genome shotgun (WGS) entry which is preliminary data.</text>
</comment>
<sequence>MLRNALIALIVLHGWMNPLAVVNASPPLPDNAMLEELKAAKAYILDIRYGDTQTPFSSSSSSAATQGAFAGVAPSQTFLDRADMIRIGLDMDESGTFDKAEIGVGYALTPEKDAPPVLRFAFLNADPDNFTSIQTRVTIDPNEWTTLSSTEFSTLSGEKRYSYIVVRLVEQ</sequence>
<dbReference type="OrthoDB" id="9831312at2"/>
<proteinExistence type="predicted"/>
<dbReference type="PATRIC" id="fig|626887.3.peg.1497"/>
<feature type="signal peptide" evidence="1">
    <location>
        <begin position="1"/>
        <end position="20"/>
    </location>
</feature>
<dbReference type="AlphaFoldDB" id="N6X2B2"/>
<evidence type="ECO:0000313" key="2">
    <source>
        <dbReference type="EMBL" id="ENO15183.1"/>
    </source>
</evidence>
<evidence type="ECO:0000313" key="3">
    <source>
        <dbReference type="Proteomes" id="UP000013165"/>
    </source>
</evidence>
<dbReference type="EMBL" id="APLQ01000011">
    <property type="protein sequence ID" value="ENO15183.1"/>
    <property type="molecule type" value="Genomic_DNA"/>
</dbReference>